<evidence type="ECO:0000313" key="2">
    <source>
        <dbReference type="EMBL" id="KMZ84289.1"/>
    </source>
</evidence>
<feature type="region of interest" description="Disordered" evidence="1">
    <location>
        <begin position="743"/>
        <end position="769"/>
    </location>
</feature>
<gene>
    <name evidence="2" type="ORF">PVBG_00069</name>
</gene>
<evidence type="ECO:0008006" key="4">
    <source>
        <dbReference type="Google" id="ProtNLM"/>
    </source>
</evidence>
<evidence type="ECO:0000256" key="1">
    <source>
        <dbReference type="SAM" id="MobiDB-lite"/>
    </source>
</evidence>
<reference evidence="2 3" key="1">
    <citation type="submission" date="2011-08" db="EMBL/GenBank/DDBJ databases">
        <title>The Genome Sequence of Plasmodium vivax Brazil I.</title>
        <authorList>
            <consortium name="The Broad Institute Genome Sequencing Platform"/>
            <consortium name="The Broad Institute Genome Sequencing Center for Infectious Disease"/>
            <person name="Neafsey D."/>
            <person name="Carlton J."/>
            <person name="Barnwell J."/>
            <person name="Collins W."/>
            <person name="Escalante A."/>
            <person name="Mullikin J."/>
            <person name="Saul A."/>
            <person name="Guigo R."/>
            <person name="Camara F."/>
            <person name="Young S.K."/>
            <person name="Zeng Q."/>
            <person name="Gargeya S."/>
            <person name="Fitzgerald M."/>
            <person name="Haas B."/>
            <person name="Abouelleil A."/>
            <person name="Alvarado L."/>
            <person name="Arachchi H.M."/>
            <person name="Berlin A."/>
            <person name="Brown A."/>
            <person name="Chapman S.B."/>
            <person name="Chen Z."/>
            <person name="Dunbar C."/>
            <person name="Freedman E."/>
            <person name="Gearin G."/>
            <person name="Gellesch M."/>
            <person name="Goldberg J."/>
            <person name="Griggs A."/>
            <person name="Gujja S."/>
            <person name="Heiman D."/>
            <person name="Howarth C."/>
            <person name="Larson L."/>
            <person name="Lui A."/>
            <person name="MacDonald P.J.P."/>
            <person name="Montmayeur A."/>
            <person name="Murphy C."/>
            <person name="Neiman D."/>
            <person name="Pearson M."/>
            <person name="Priest M."/>
            <person name="Roberts A."/>
            <person name="Saif S."/>
            <person name="Shea T."/>
            <person name="Shenoy N."/>
            <person name="Sisk P."/>
            <person name="Stolte C."/>
            <person name="Sykes S."/>
            <person name="Wortman J."/>
            <person name="Nusbaum C."/>
            <person name="Birren B."/>
        </authorList>
    </citation>
    <scope>NUCLEOTIDE SEQUENCE [LARGE SCALE GENOMIC DNA]</scope>
    <source>
        <strain evidence="2 3">Brazil I</strain>
    </source>
</reference>
<name>A0A0J9SN34_PLAV1</name>
<organism evidence="2 3">
    <name type="scientific">Plasmodium vivax (strain Brazil I)</name>
    <dbReference type="NCBI Taxonomy" id="1033975"/>
    <lineage>
        <taxon>Eukaryota</taxon>
        <taxon>Sar</taxon>
        <taxon>Alveolata</taxon>
        <taxon>Apicomplexa</taxon>
        <taxon>Aconoidasida</taxon>
        <taxon>Haemosporida</taxon>
        <taxon>Plasmodiidae</taxon>
        <taxon>Plasmodium</taxon>
        <taxon>Plasmodium (Plasmodium)</taxon>
    </lineage>
</organism>
<dbReference type="OrthoDB" id="329500at2759"/>
<feature type="compositionally biased region" description="Polar residues" evidence="1">
    <location>
        <begin position="115"/>
        <end position="139"/>
    </location>
</feature>
<feature type="compositionally biased region" description="Basic and acidic residues" evidence="1">
    <location>
        <begin position="26"/>
        <end position="50"/>
    </location>
</feature>
<dbReference type="AlphaFoldDB" id="A0A0J9SN34"/>
<sequence length="807" mass="91529">MKRDGEQKGGGKKGRRKGERRKRERRKSEGAQKEGAPKEESQNGREKTKQIEQLGDPPRGLPSEEDSAPNDFRRTSWIYKDIENMLKEANEKCSNLNERGALGRGIELGAFPGRSENSAKLPSQVNSSGRDKLSSSVNASGLAKMSSSSSSRSPTNSNSPKHLTSSHSSVATASQSSSNRSDEMDDLSLSDELSVNEDFTGDNENGSSSVATSSGDGMSSDSKSDSSDSHDRSSDEGGAQKSLTGGTSSNAREEENQPNVYYNCITIFSLNSYLYNDMYRYNPHLYGIYETCRNNERRCKKIGLLSSQFDLIFLRSVFGKYQKNLYDVLKYTHTVLLDNVPSSYGILNEILYTLQNYVDGNGGLFICWRKKLFHLSYYDYMFLSSDILFKRKVIKIVKLIFKGKYSLYILHCEFDLYSAQNKMSNLDDLVMLMKKTLWKIYLFQIFYINRRRFKRREAPPCNVEGLPPHEHVDKIEAIAKMSREEKELHTRGEVVGPFSNQGDEEKGDSTHSHNGDAPDKSTANQTDKPVTTMTFRNSSMLVIGSFNIDVHEEGALYEKVVNLNGQGKMKDLFFYKNINYKLQKTYDIVDRKNTLVSGLNYSFGLTDNIFLVESFFLNTEDITELTYLFSPSDVISEKMSKLNKSLSGYNLENFSQLINKNGVLIKFQDVFNYGVDILTQKRGKEFSDHWALSARVHLKNPSKSVNLHIEKQLRNFLLNVDRYFVLGKRSYHELCDVVSSALSGEQNPNRGGRHAGGPFKKKNHNEGAPMDKYNYAQRCIISSANINCIHRVERRLYNTLSRCFESD</sequence>
<feature type="compositionally biased region" description="Low complexity" evidence="1">
    <location>
        <begin position="146"/>
        <end position="179"/>
    </location>
</feature>
<feature type="compositionally biased region" description="Basic residues" evidence="1">
    <location>
        <begin position="10"/>
        <end position="25"/>
    </location>
</feature>
<feature type="compositionally biased region" description="Basic and acidic residues" evidence="1">
    <location>
        <begin position="222"/>
        <end position="235"/>
    </location>
</feature>
<dbReference type="EMBL" id="KQ234858">
    <property type="protein sequence ID" value="KMZ84289.1"/>
    <property type="molecule type" value="Genomic_DNA"/>
</dbReference>
<accession>A0A0J9SN34</accession>
<protein>
    <recommendedName>
        <fullName evidence="4">Endonuclease/exonuclease/phosphatase domain-containing protein</fullName>
    </recommendedName>
</protein>
<feature type="compositionally biased region" description="Polar residues" evidence="1">
    <location>
        <begin position="202"/>
        <end position="212"/>
    </location>
</feature>
<feature type="region of interest" description="Disordered" evidence="1">
    <location>
        <begin position="1"/>
        <end position="74"/>
    </location>
</feature>
<feature type="compositionally biased region" description="Basic and acidic residues" evidence="1">
    <location>
        <begin position="503"/>
        <end position="519"/>
    </location>
</feature>
<feature type="region of interest" description="Disordered" evidence="1">
    <location>
        <begin position="107"/>
        <end position="254"/>
    </location>
</feature>
<feature type="region of interest" description="Disordered" evidence="1">
    <location>
        <begin position="489"/>
        <end position="530"/>
    </location>
</feature>
<evidence type="ECO:0000313" key="3">
    <source>
        <dbReference type="Proteomes" id="UP000053327"/>
    </source>
</evidence>
<dbReference type="Proteomes" id="UP000053327">
    <property type="component" value="Unassembled WGS sequence"/>
</dbReference>
<proteinExistence type="predicted"/>
<feature type="compositionally biased region" description="Polar residues" evidence="1">
    <location>
        <begin position="241"/>
        <end position="250"/>
    </location>
</feature>
<feature type="compositionally biased region" description="Polar residues" evidence="1">
    <location>
        <begin position="521"/>
        <end position="530"/>
    </location>
</feature>